<dbReference type="VEuPathDB" id="AmoebaDB:EIN_424200"/>
<dbReference type="KEGG" id="eiv:EIN_424200"/>
<dbReference type="GeneID" id="14888811"/>
<dbReference type="RefSeq" id="XP_004256509.1">
    <property type="nucleotide sequence ID" value="XM_004256461.1"/>
</dbReference>
<keyword evidence="2" id="KW-1185">Reference proteome</keyword>
<reference evidence="1 2" key="1">
    <citation type="submission" date="2012-10" db="EMBL/GenBank/DDBJ databases">
        <authorList>
            <person name="Zafar N."/>
            <person name="Inman J."/>
            <person name="Hall N."/>
            <person name="Lorenzi H."/>
            <person name="Caler E."/>
        </authorList>
    </citation>
    <scope>NUCLEOTIDE SEQUENCE [LARGE SCALE GENOMIC DNA]</scope>
    <source>
        <strain evidence="1 2">IP1</strain>
    </source>
</reference>
<dbReference type="Proteomes" id="UP000014680">
    <property type="component" value="Unassembled WGS sequence"/>
</dbReference>
<proteinExistence type="predicted"/>
<organism evidence="1 2">
    <name type="scientific">Entamoeba invadens IP1</name>
    <dbReference type="NCBI Taxonomy" id="370355"/>
    <lineage>
        <taxon>Eukaryota</taxon>
        <taxon>Amoebozoa</taxon>
        <taxon>Evosea</taxon>
        <taxon>Archamoebae</taxon>
        <taxon>Mastigamoebida</taxon>
        <taxon>Entamoebidae</taxon>
        <taxon>Entamoeba</taxon>
    </lineage>
</organism>
<dbReference type="AlphaFoldDB" id="A0A0A1U5S2"/>
<sequence>MKKQGNNSDQDEKIYESLQIISIGENVCGVTIDTIEGLSYIKKSFWIDGDEVNITRCFKVNLGDYEILTIIYNEIGKLEVNYEVLCVMSKQLKYDTWHHIGVVMNDFLTLYIDGTSELRCKRKVIILEGNSEVLAGYEGSHRDGYSFGDIMIVNSNIETLVSDIVKREIGVTLHR</sequence>
<name>A0A0A1U5S2_ENTIV</name>
<evidence type="ECO:0000313" key="1">
    <source>
        <dbReference type="EMBL" id="ELP89738.1"/>
    </source>
</evidence>
<evidence type="ECO:0000313" key="2">
    <source>
        <dbReference type="Proteomes" id="UP000014680"/>
    </source>
</evidence>
<protein>
    <submittedName>
        <fullName evidence="1">Uncharacterized protein</fullName>
    </submittedName>
</protein>
<gene>
    <name evidence="1" type="ORF">EIN_424200</name>
</gene>
<accession>A0A0A1U5S2</accession>
<dbReference type="EMBL" id="KB206573">
    <property type="protein sequence ID" value="ELP89738.1"/>
    <property type="molecule type" value="Genomic_DNA"/>
</dbReference>